<evidence type="ECO:0000313" key="2">
    <source>
        <dbReference type="Proteomes" id="UP000053758"/>
    </source>
</evidence>
<gene>
    <name evidence="1" type="ORF">PAN0_015c5154</name>
</gene>
<sequence>MAENAPMEVDTPAIKQPRFQVKKWNAVCLWSWDIVVDNKPHHGSLHRMPSKPGLSNYRGMHRRVGPVQRTYPTIPFTRAQINADNRARDQTARLPLPLHLALAQDQTGLPTRQQRMGTSKVRPMSIKAISSASDPSSILSLHLCITVTAGIGTMSRV</sequence>
<evidence type="ECO:0000313" key="1">
    <source>
        <dbReference type="EMBL" id="GAK66930.1"/>
    </source>
</evidence>
<name>A0A081CJT4_PSEA2</name>
<dbReference type="GeneID" id="26305913"/>
<protein>
    <submittedName>
        <fullName evidence="1">Uncharacterized protein</fullName>
    </submittedName>
</protein>
<keyword evidence="2" id="KW-1185">Reference proteome</keyword>
<dbReference type="AlphaFoldDB" id="A0A081CJT4"/>
<organism evidence="1">
    <name type="scientific">Pseudozyma antarctica</name>
    <name type="common">Yeast</name>
    <name type="synonym">Candida antarctica</name>
    <dbReference type="NCBI Taxonomy" id="84753"/>
    <lineage>
        <taxon>Eukaryota</taxon>
        <taxon>Fungi</taxon>
        <taxon>Dikarya</taxon>
        <taxon>Basidiomycota</taxon>
        <taxon>Ustilaginomycotina</taxon>
        <taxon>Ustilaginomycetes</taxon>
        <taxon>Ustilaginales</taxon>
        <taxon>Ustilaginaceae</taxon>
        <taxon>Moesziomyces</taxon>
    </lineage>
</organism>
<proteinExistence type="predicted"/>
<accession>A0A081CJT4</accession>
<reference evidence="1" key="1">
    <citation type="submission" date="2014-07" db="EMBL/GenBank/DDBJ databases">
        <title>Draft genome sequence of the yeast Pseudozyma antarctica JCM 10317 known as a producer of lipase B which used in a wide range of industrial applications.</title>
        <authorList>
            <person name="Morita T."/>
            <person name="Saika A."/>
            <person name="Koike H."/>
        </authorList>
    </citation>
    <scope>NUCLEOTIDE SEQUENCE</scope>
    <source>
        <strain evidence="1">JCM 10317</strain>
    </source>
</reference>
<dbReference type="RefSeq" id="XP_014654950.1">
    <property type="nucleotide sequence ID" value="XM_014799464.1"/>
</dbReference>
<dbReference type="Proteomes" id="UP000053758">
    <property type="component" value="Unassembled WGS sequence"/>
</dbReference>
<dbReference type="HOGENOM" id="CLU_1677630_0_0_1"/>
<dbReference type="EMBL" id="DF830082">
    <property type="protein sequence ID" value="GAK66930.1"/>
    <property type="molecule type" value="Genomic_DNA"/>
</dbReference>